<proteinExistence type="inferred from homology"/>
<protein>
    <recommendedName>
        <fullName evidence="1">ATP-dependent Clp protease adapter protein ClpS</fullName>
    </recommendedName>
</protein>
<comment type="subunit">
    <text evidence="1">Binds to the N-terminal domain of the chaperone ClpA.</text>
</comment>
<dbReference type="EMBL" id="JAWNFV010000001">
    <property type="protein sequence ID" value="MDY5139710.1"/>
    <property type="molecule type" value="Genomic_DNA"/>
</dbReference>
<dbReference type="Proteomes" id="UP001288320">
    <property type="component" value="Unassembled WGS sequence"/>
</dbReference>
<dbReference type="InterPro" id="IPR003769">
    <property type="entry name" value="ClpS_core"/>
</dbReference>
<dbReference type="AlphaFoldDB" id="A0AAW9H9A1"/>
<dbReference type="PANTHER" id="PTHR33473:SF19">
    <property type="entry name" value="ATP-DEPENDENT CLP PROTEASE ADAPTER PROTEIN CLPS"/>
    <property type="match status" value="1"/>
</dbReference>
<gene>
    <name evidence="1 3" type="primary">clpS</name>
    <name evidence="3" type="ORF">R6G74_00055</name>
</gene>
<reference evidence="3" key="1">
    <citation type="submission" date="2023-10" db="EMBL/GenBank/DDBJ databases">
        <title>Whole Genome based description of the genera Actinobaculum and Actinotignum reveals a complex phylogenetic relationship within the species included in the genus Actinotignum.</title>
        <authorList>
            <person name="Jensen C.S."/>
            <person name="Dargis R."/>
            <person name="Kemp M."/>
            <person name="Christensen J.J."/>
        </authorList>
    </citation>
    <scope>NUCLEOTIDE SEQUENCE</scope>
    <source>
        <strain evidence="3">SLA_B245</strain>
    </source>
</reference>
<keyword evidence="3" id="KW-0645">Protease</keyword>
<dbReference type="GO" id="GO:0008233">
    <property type="term" value="F:peptidase activity"/>
    <property type="evidence" value="ECO:0007669"/>
    <property type="project" value="UniProtKB-KW"/>
</dbReference>
<sequence length="112" mass="12347">MSAHTSPEDLGASSPASRTESLTLFEAVTGPARAWRTVVHDDPINLMSYVQWVFQSYFGHSADRALTLMLEVHTRGRAVVSTGPREQMETDARAMHTYGLLATIEEEPEGGR</sequence>
<organism evidence="3 4">
    <name type="scientific">Actinotignum timonense</name>
    <dbReference type="NCBI Taxonomy" id="1870995"/>
    <lineage>
        <taxon>Bacteria</taxon>
        <taxon>Bacillati</taxon>
        <taxon>Actinomycetota</taxon>
        <taxon>Actinomycetes</taxon>
        <taxon>Actinomycetales</taxon>
        <taxon>Actinomycetaceae</taxon>
        <taxon>Actinotignum</taxon>
    </lineage>
</organism>
<name>A0AAW9H9A1_9ACTO</name>
<dbReference type="GeneID" id="92814016"/>
<dbReference type="GO" id="GO:0006508">
    <property type="term" value="P:proteolysis"/>
    <property type="evidence" value="ECO:0007669"/>
    <property type="project" value="UniProtKB-UniRule"/>
</dbReference>
<comment type="similarity">
    <text evidence="1">Belongs to the ClpS family.</text>
</comment>
<dbReference type="RefSeq" id="WP_087070910.1">
    <property type="nucleotide sequence ID" value="NZ_CAUPFC010000030.1"/>
</dbReference>
<evidence type="ECO:0000256" key="1">
    <source>
        <dbReference type="HAMAP-Rule" id="MF_00302"/>
    </source>
</evidence>
<dbReference type="InterPro" id="IPR014719">
    <property type="entry name" value="Ribosomal_bL12_C/ClpS-like"/>
</dbReference>
<dbReference type="GO" id="GO:0030163">
    <property type="term" value="P:protein catabolic process"/>
    <property type="evidence" value="ECO:0007669"/>
    <property type="project" value="InterPro"/>
</dbReference>
<evidence type="ECO:0000313" key="4">
    <source>
        <dbReference type="Proteomes" id="UP001288320"/>
    </source>
</evidence>
<dbReference type="Pfam" id="PF02617">
    <property type="entry name" value="ClpS"/>
    <property type="match status" value="1"/>
</dbReference>
<dbReference type="SUPFAM" id="SSF54736">
    <property type="entry name" value="ClpS-like"/>
    <property type="match status" value="1"/>
</dbReference>
<evidence type="ECO:0000259" key="2">
    <source>
        <dbReference type="Pfam" id="PF02617"/>
    </source>
</evidence>
<feature type="domain" description="Adaptor protein ClpS core" evidence="2">
    <location>
        <begin position="32"/>
        <end position="98"/>
    </location>
</feature>
<accession>A0AAW9H9A1</accession>
<dbReference type="Gene3D" id="3.30.1390.10">
    <property type="match status" value="1"/>
</dbReference>
<dbReference type="PANTHER" id="PTHR33473">
    <property type="entry name" value="ATP-DEPENDENT CLP PROTEASE ADAPTER PROTEIN CLPS1, CHLOROPLASTIC"/>
    <property type="match status" value="1"/>
</dbReference>
<dbReference type="NCBIfam" id="NF000668">
    <property type="entry name" value="PRK00033.1-1"/>
    <property type="match status" value="1"/>
</dbReference>
<dbReference type="InterPro" id="IPR022935">
    <property type="entry name" value="ClpS"/>
</dbReference>
<dbReference type="HAMAP" id="MF_00302">
    <property type="entry name" value="ClpS"/>
    <property type="match status" value="1"/>
</dbReference>
<evidence type="ECO:0000313" key="3">
    <source>
        <dbReference type="EMBL" id="MDY5139710.1"/>
    </source>
</evidence>
<comment type="function">
    <text evidence="1">Involved in the modulation of the specificity of the ClpAP-mediated ATP-dependent protein degradation.</text>
</comment>
<comment type="caution">
    <text evidence="3">The sequence shown here is derived from an EMBL/GenBank/DDBJ whole genome shotgun (WGS) entry which is preliminary data.</text>
</comment>
<keyword evidence="3" id="KW-0378">Hydrolase</keyword>